<dbReference type="Gene3D" id="1.10.8.60">
    <property type="match status" value="1"/>
</dbReference>
<dbReference type="RefSeq" id="WP_304994349.1">
    <property type="nucleotide sequence ID" value="NZ_CP101717.1"/>
</dbReference>
<feature type="domain" description="Chromosomal replication initiator protein DnaA ATPAse" evidence="1">
    <location>
        <begin position="45"/>
        <end position="159"/>
    </location>
</feature>
<dbReference type="GO" id="GO:0006270">
    <property type="term" value="P:DNA replication initiation"/>
    <property type="evidence" value="ECO:0007669"/>
    <property type="project" value="TreeGrafter"/>
</dbReference>
<dbReference type="Pfam" id="PF00308">
    <property type="entry name" value="Bac_DnaA"/>
    <property type="match status" value="1"/>
</dbReference>
<protein>
    <submittedName>
        <fullName evidence="3">DnaA regulatory inactivator Hda</fullName>
    </submittedName>
</protein>
<dbReference type="InterPro" id="IPR055199">
    <property type="entry name" value="Hda_lid"/>
</dbReference>
<dbReference type="Pfam" id="PF22688">
    <property type="entry name" value="Hda_lid"/>
    <property type="match status" value="1"/>
</dbReference>
<accession>A0AB38YCQ0</accession>
<dbReference type="SUPFAM" id="SSF52540">
    <property type="entry name" value="P-loop containing nucleoside triphosphate hydrolases"/>
    <property type="match status" value="1"/>
</dbReference>
<dbReference type="PANTHER" id="PTHR30050">
    <property type="entry name" value="CHROMOSOMAL REPLICATION INITIATOR PROTEIN DNAA"/>
    <property type="match status" value="1"/>
</dbReference>
<sequence length="233" mass="26108">MIAPAQLPLQVSLRADARLDAMYAGPNAWLIDWLRDEWLQGTETSVFLHGAPGSGLTHVQQAICHRADMQGHTAFYLSLNEVQHEAPDVLQELCGFSVLCLDDLDTVLGEPNWDRALFNVFNTMRDQGQRLVLASHQSLPELQDHILPDLHSRLSWGMRAQLKVPNDEDWVAAIIWLAEQHGMTLSEETAQYVAVRGPREWAGLTATIHTLDTASLAAQRRLTQPFIKAVMGW</sequence>
<dbReference type="InterPro" id="IPR027417">
    <property type="entry name" value="P-loop_NTPase"/>
</dbReference>
<dbReference type="Gene3D" id="3.40.50.300">
    <property type="entry name" value="P-loop containing nucleotide triphosphate hydrolases"/>
    <property type="match status" value="1"/>
</dbReference>
<dbReference type="AlphaFoldDB" id="A0AB38YCQ0"/>
<dbReference type="EMBL" id="CP101717">
    <property type="protein sequence ID" value="WLD57062.1"/>
    <property type="molecule type" value="Genomic_DNA"/>
</dbReference>
<evidence type="ECO:0000259" key="1">
    <source>
        <dbReference type="Pfam" id="PF00308"/>
    </source>
</evidence>
<dbReference type="InterPro" id="IPR017788">
    <property type="entry name" value="Hda"/>
</dbReference>
<dbReference type="InterPro" id="IPR013317">
    <property type="entry name" value="DnaA_dom"/>
</dbReference>
<name>A0AB38YCQ0_9GAMM</name>
<gene>
    <name evidence="3" type="primary">hda</name>
    <name evidence="3" type="ORF">NFC81_10025</name>
</gene>
<proteinExistence type="predicted"/>
<evidence type="ECO:0000313" key="3">
    <source>
        <dbReference type="EMBL" id="WLD57062.1"/>
    </source>
</evidence>
<organism evidence="3">
    <name type="scientific">Salinispirillum sp. LH 10-3-1</name>
    <dbReference type="NCBI Taxonomy" id="2952525"/>
    <lineage>
        <taxon>Bacteria</taxon>
        <taxon>Pseudomonadati</taxon>
        <taxon>Pseudomonadota</taxon>
        <taxon>Gammaproteobacteria</taxon>
        <taxon>Oceanospirillales</taxon>
        <taxon>Saccharospirillaceae</taxon>
        <taxon>Salinispirillum</taxon>
    </lineage>
</organism>
<dbReference type="GO" id="GO:0032297">
    <property type="term" value="P:negative regulation of DNA-templated DNA replication initiation"/>
    <property type="evidence" value="ECO:0007669"/>
    <property type="project" value="InterPro"/>
</dbReference>
<feature type="domain" description="Hda lid" evidence="2">
    <location>
        <begin position="167"/>
        <end position="231"/>
    </location>
</feature>
<reference evidence="3" key="1">
    <citation type="submission" date="2022-07" db="EMBL/GenBank/DDBJ databases">
        <title>Complete genome sequence of Salinispirillum sp. LH10-3-1 capable of multiple carbohydrate inversion isolated from a soda lake.</title>
        <authorList>
            <person name="Liu J."/>
            <person name="Zhai Y."/>
            <person name="Zhang H."/>
            <person name="Yang H."/>
            <person name="Qu J."/>
            <person name="Li J."/>
        </authorList>
    </citation>
    <scope>NUCLEOTIDE SEQUENCE</scope>
    <source>
        <strain evidence="3">LH 10-3-1</strain>
    </source>
</reference>
<dbReference type="NCBIfam" id="TIGR03420">
    <property type="entry name" value="DnaA_homol_Hda"/>
    <property type="match status" value="1"/>
</dbReference>
<evidence type="ECO:0000259" key="2">
    <source>
        <dbReference type="Pfam" id="PF22688"/>
    </source>
</evidence>
<dbReference type="PANTHER" id="PTHR30050:SF5">
    <property type="entry name" value="DNAA REGULATORY INACTIVATOR HDA"/>
    <property type="match status" value="1"/>
</dbReference>